<organism evidence="3 4">
    <name type="scientific">Vigna unguiculata</name>
    <name type="common">Cowpea</name>
    <dbReference type="NCBI Taxonomy" id="3917"/>
    <lineage>
        <taxon>Eukaryota</taxon>
        <taxon>Viridiplantae</taxon>
        <taxon>Streptophyta</taxon>
        <taxon>Embryophyta</taxon>
        <taxon>Tracheophyta</taxon>
        <taxon>Spermatophyta</taxon>
        <taxon>Magnoliopsida</taxon>
        <taxon>eudicotyledons</taxon>
        <taxon>Gunneridae</taxon>
        <taxon>Pentapetalae</taxon>
        <taxon>rosids</taxon>
        <taxon>fabids</taxon>
        <taxon>Fabales</taxon>
        <taxon>Fabaceae</taxon>
        <taxon>Papilionoideae</taxon>
        <taxon>50 kb inversion clade</taxon>
        <taxon>NPAAA clade</taxon>
        <taxon>indigoferoid/millettioid clade</taxon>
        <taxon>Phaseoleae</taxon>
        <taxon>Vigna</taxon>
    </lineage>
</organism>
<evidence type="ECO:0000313" key="4">
    <source>
        <dbReference type="Proteomes" id="UP000501690"/>
    </source>
</evidence>
<evidence type="ECO:0000313" key="3">
    <source>
        <dbReference type="EMBL" id="QCD88124.1"/>
    </source>
</evidence>
<evidence type="ECO:0000259" key="2">
    <source>
        <dbReference type="Pfam" id="PF09133"/>
    </source>
</evidence>
<accession>A0A4D6LJ42</accession>
<protein>
    <submittedName>
        <fullName evidence="3">SANT associated</fullName>
    </submittedName>
</protein>
<proteinExistence type="predicted"/>
<dbReference type="InterPro" id="IPR015216">
    <property type="entry name" value="SANTA"/>
</dbReference>
<keyword evidence="4" id="KW-1185">Reference proteome</keyword>
<sequence>MAVVGGGDGGGRFRTTIVPPNSVVFLNQWWLVKHPNGLGIGGVSSVGDRERAFASTVITVREEANVIGTHDGVTIVFRGFINTSRSSHFGVPLEVSQRFLVGFPYDWSKYSSIDNMKCESNNSEKGIPVETQANVERQANVESQASDESSNGMYDSTGPSGKNILKTQTSAKKRKADRQKIGHDADNLVSRRVTRSISKNSESMPKEDGKAPIADVFSPVRRSPRLYSRK</sequence>
<dbReference type="InterPro" id="IPR053090">
    <property type="entry name" value="Centromere_KNL-2_homolog"/>
</dbReference>
<evidence type="ECO:0000256" key="1">
    <source>
        <dbReference type="SAM" id="MobiDB-lite"/>
    </source>
</evidence>
<dbReference type="EMBL" id="CP039347">
    <property type="protein sequence ID" value="QCD88124.1"/>
    <property type="molecule type" value="Genomic_DNA"/>
</dbReference>
<reference evidence="3 4" key="1">
    <citation type="submission" date="2019-04" db="EMBL/GenBank/DDBJ databases">
        <title>An improved genome assembly and genetic linkage map for asparagus bean, Vigna unguiculata ssp. sesquipedialis.</title>
        <authorList>
            <person name="Xia Q."/>
            <person name="Zhang R."/>
            <person name="Dong Y."/>
        </authorList>
    </citation>
    <scope>NUCLEOTIDE SEQUENCE [LARGE SCALE GENOMIC DNA]</scope>
    <source>
        <tissue evidence="3">Leaf</tissue>
    </source>
</reference>
<name>A0A4D6LJ42_VIGUN</name>
<dbReference type="PANTHER" id="PTHR35311">
    <property type="entry name" value="KINETOCHORE-ASSOCIATED PROTEIN KNL-2 HOMOLOG"/>
    <property type="match status" value="1"/>
</dbReference>
<feature type="domain" description="SANTA" evidence="2">
    <location>
        <begin position="24"/>
        <end position="110"/>
    </location>
</feature>
<dbReference type="Proteomes" id="UP000501690">
    <property type="component" value="Linkage Group LG3"/>
</dbReference>
<dbReference type="Pfam" id="PF09133">
    <property type="entry name" value="SANTA"/>
    <property type="match status" value="1"/>
</dbReference>
<feature type="region of interest" description="Disordered" evidence="1">
    <location>
        <begin position="137"/>
        <end position="230"/>
    </location>
</feature>
<dbReference type="AlphaFoldDB" id="A0A4D6LJ42"/>
<feature type="compositionally biased region" description="Polar residues" evidence="1">
    <location>
        <begin position="137"/>
        <end position="170"/>
    </location>
</feature>
<dbReference type="PANTHER" id="PTHR35311:SF1">
    <property type="entry name" value="PROTEIN EMBRYO DEFECTIVE 1674"/>
    <property type="match status" value="1"/>
</dbReference>
<gene>
    <name evidence="3" type="ORF">DEO72_LG3g2665</name>
</gene>